<feature type="region of interest" description="Disordered" evidence="2">
    <location>
        <begin position="155"/>
        <end position="179"/>
    </location>
</feature>
<keyword evidence="4" id="KW-1185">Reference proteome</keyword>
<proteinExistence type="predicted"/>
<keyword evidence="1" id="KW-0175">Coiled coil</keyword>
<feature type="compositionally biased region" description="Polar residues" evidence="2">
    <location>
        <begin position="110"/>
        <end position="132"/>
    </location>
</feature>
<gene>
    <name evidence="3" type="ORF">Zmor_024924</name>
</gene>
<comment type="caution">
    <text evidence="3">The sequence shown here is derived from an EMBL/GenBank/DDBJ whole genome shotgun (WGS) entry which is preliminary data.</text>
</comment>
<accession>A0AA38M349</accession>
<organism evidence="3 4">
    <name type="scientific">Zophobas morio</name>
    <dbReference type="NCBI Taxonomy" id="2755281"/>
    <lineage>
        <taxon>Eukaryota</taxon>
        <taxon>Metazoa</taxon>
        <taxon>Ecdysozoa</taxon>
        <taxon>Arthropoda</taxon>
        <taxon>Hexapoda</taxon>
        <taxon>Insecta</taxon>
        <taxon>Pterygota</taxon>
        <taxon>Neoptera</taxon>
        <taxon>Endopterygota</taxon>
        <taxon>Coleoptera</taxon>
        <taxon>Polyphaga</taxon>
        <taxon>Cucujiformia</taxon>
        <taxon>Tenebrionidae</taxon>
        <taxon>Zophobas</taxon>
    </lineage>
</organism>
<reference evidence="3" key="1">
    <citation type="journal article" date="2023" name="G3 (Bethesda)">
        <title>Whole genome assemblies of Zophobas morio and Tenebrio molitor.</title>
        <authorList>
            <person name="Kaur S."/>
            <person name="Stinson S.A."/>
            <person name="diCenzo G.C."/>
        </authorList>
    </citation>
    <scope>NUCLEOTIDE SEQUENCE</scope>
    <source>
        <strain evidence="3">QUZm001</strain>
    </source>
</reference>
<evidence type="ECO:0000256" key="2">
    <source>
        <dbReference type="SAM" id="MobiDB-lite"/>
    </source>
</evidence>
<feature type="compositionally biased region" description="Basic residues" evidence="2">
    <location>
        <begin position="349"/>
        <end position="359"/>
    </location>
</feature>
<feature type="compositionally biased region" description="Basic and acidic residues" evidence="2">
    <location>
        <begin position="26"/>
        <end position="41"/>
    </location>
</feature>
<dbReference type="EMBL" id="JALNTZ010000008">
    <property type="protein sequence ID" value="KAJ3642110.1"/>
    <property type="molecule type" value="Genomic_DNA"/>
</dbReference>
<evidence type="ECO:0000256" key="1">
    <source>
        <dbReference type="SAM" id="Coils"/>
    </source>
</evidence>
<feature type="coiled-coil region" evidence="1">
    <location>
        <begin position="258"/>
        <end position="285"/>
    </location>
</feature>
<feature type="compositionally biased region" description="Basic and acidic residues" evidence="2">
    <location>
        <begin position="76"/>
        <end position="87"/>
    </location>
</feature>
<protein>
    <submittedName>
        <fullName evidence="3">Uncharacterized protein</fullName>
    </submittedName>
</protein>
<dbReference type="AlphaFoldDB" id="A0AA38M349"/>
<name>A0AA38M349_9CUCU</name>
<feature type="region of interest" description="Disordered" evidence="2">
    <location>
        <begin position="307"/>
        <end position="359"/>
    </location>
</feature>
<feature type="compositionally biased region" description="Basic and acidic residues" evidence="2">
    <location>
        <begin position="307"/>
        <end position="331"/>
    </location>
</feature>
<feature type="region of interest" description="Disordered" evidence="2">
    <location>
        <begin position="73"/>
        <end position="141"/>
    </location>
</feature>
<feature type="region of interest" description="Disordered" evidence="2">
    <location>
        <begin position="24"/>
        <end position="58"/>
    </location>
</feature>
<evidence type="ECO:0000313" key="4">
    <source>
        <dbReference type="Proteomes" id="UP001168821"/>
    </source>
</evidence>
<dbReference type="Proteomes" id="UP001168821">
    <property type="component" value="Unassembled WGS sequence"/>
</dbReference>
<sequence length="359" mass="39901">MTTKAGRKDNHKQCEKCECLILPDGSDQKCTKTKSNKEKNVYDSSGDGDESSGEGIVISPKCHETIKIYVKGGPCLDRDESSLEKDIWTIPNSDTGDDTTSRAEPAPQVKPSSQTKPAPSEPSGTPSKTTQTADEEPPPKKKNVCFRLCRKKKPAEKENKKGDDKKKDQGKKTDKCHKDCNTQTCPSGPKAGKLGDDLEEIGDFLKTCPKCKSCGKAGGGGCNTNTIIFPRAQCGGDGVIANLENMLRLEAKTNSRNVEDIMSELHRQRREIHEVKDMLEMLMRAMREQLFMSAFGKGKTHMLDDSYKTNNLERKSNTLSMKSEEKFEKVKMAQNTATPPPPPPPPQEKKKKRFFPWCQ</sequence>
<evidence type="ECO:0000313" key="3">
    <source>
        <dbReference type="EMBL" id="KAJ3642110.1"/>
    </source>
</evidence>